<gene>
    <name evidence="2" type="ORF">P170DRAFT_460807</name>
</gene>
<feature type="region of interest" description="Disordered" evidence="1">
    <location>
        <begin position="250"/>
        <end position="274"/>
    </location>
</feature>
<dbReference type="InterPro" id="IPR053204">
    <property type="entry name" value="Oxopyrrolidines_Biosynth-assoc"/>
</dbReference>
<organism evidence="2 3">
    <name type="scientific">Aspergillus steynii IBT 23096</name>
    <dbReference type="NCBI Taxonomy" id="1392250"/>
    <lineage>
        <taxon>Eukaryota</taxon>
        <taxon>Fungi</taxon>
        <taxon>Dikarya</taxon>
        <taxon>Ascomycota</taxon>
        <taxon>Pezizomycotina</taxon>
        <taxon>Eurotiomycetes</taxon>
        <taxon>Eurotiomycetidae</taxon>
        <taxon>Eurotiales</taxon>
        <taxon>Aspergillaceae</taxon>
        <taxon>Aspergillus</taxon>
        <taxon>Aspergillus subgen. Circumdati</taxon>
    </lineage>
</organism>
<comment type="caution">
    <text evidence="2">The sequence shown here is derived from an EMBL/GenBank/DDBJ whole genome shotgun (WGS) entry which is preliminary data.</text>
</comment>
<sequence>MTSIYTNWFTSVKDEGLSFSPFHLTTLQSYLDGSIPVTDAASQLLDPSQPQRWDYSCYPWEVLLFLAKDHEEAHEDIISLLHAIFDLPPPFNTDEANWTLEKETIFPQVWRDLRDSLEAQYHEVKILSDPMYAKWVNYHAFTGRLISSSLMEPYYWALHLTVEALETKVDDSKPTAKQDGNIAAAGQYFIHAAKDLLHNPFRGAEGTHATSWGKDSQMWQEEQGFSTERLGFWRRRFGQLRVLETLSEGTREAARRAEVGMEKAERQGKKKSGR</sequence>
<dbReference type="Pfam" id="PF12311">
    <property type="entry name" value="DUF3632"/>
    <property type="match status" value="1"/>
</dbReference>
<reference evidence="2 3" key="1">
    <citation type="submission" date="2016-12" db="EMBL/GenBank/DDBJ databases">
        <title>The genomes of Aspergillus section Nigri reveals drivers in fungal speciation.</title>
        <authorList>
            <consortium name="DOE Joint Genome Institute"/>
            <person name="Vesth T.C."/>
            <person name="Nybo J."/>
            <person name="Theobald S."/>
            <person name="Brandl J."/>
            <person name="Frisvad J.C."/>
            <person name="Nielsen K.F."/>
            <person name="Lyhne E.K."/>
            <person name="Kogle M.E."/>
            <person name="Kuo A."/>
            <person name="Riley R."/>
            <person name="Clum A."/>
            <person name="Nolan M."/>
            <person name="Lipzen A."/>
            <person name="Salamov A."/>
            <person name="Henrissat B."/>
            <person name="Wiebenga A."/>
            <person name="De Vries R.P."/>
            <person name="Grigoriev I.V."/>
            <person name="Mortensen U.H."/>
            <person name="Andersen M.R."/>
            <person name="Baker S.E."/>
        </authorList>
    </citation>
    <scope>NUCLEOTIDE SEQUENCE [LARGE SCALE GENOMIC DNA]</scope>
    <source>
        <strain evidence="2 3">IBT 23096</strain>
    </source>
</reference>
<dbReference type="AlphaFoldDB" id="A0A2I2GPI0"/>
<name>A0A2I2GPI0_9EURO</name>
<proteinExistence type="predicted"/>
<dbReference type="GeneID" id="36559669"/>
<dbReference type="OrthoDB" id="3350591at2759"/>
<dbReference type="RefSeq" id="XP_024710065.1">
    <property type="nucleotide sequence ID" value="XM_024851971.1"/>
</dbReference>
<dbReference type="Proteomes" id="UP000234275">
    <property type="component" value="Unassembled WGS sequence"/>
</dbReference>
<dbReference type="VEuPathDB" id="FungiDB:P170DRAFT_460807"/>
<evidence type="ECO:0000313" key="3">
    <source>
        <dbReference type="Proteomes" id="UP000234275"/>
    </source>
</evidence>
<protein>
    <submittedName>
        <fullName evidence="2">Uncharacterized protein</fullName>
    </submittedName>
</protein>
<feature type="compositionally biased region" description="Basic and acidic residues" evidence="1">
    <location>
        <begin position="250"/>
        <end position="267"/>
    </location>
</feature>
<accession>A0A2I2GPI0</accession>
<keyword evidence="3" id="KW-1185">Reference proteome</keyword>
<evidence type="ECO:0000256" key="1">
    <source>
        <dbReference type="SAM" id="MobiDB-lite"/>
    </source>
</evidence>
<evidence type="ECO:0000313" key="2">
    <source>
        <dbReference type="EMBL" id="PLB54763.1"/>
    </source>
</evidence>
<dbReference type="InterPro" id="IPR022085">
    <property type="entry name" value="OpdG"/>
</dbReference>
<dbReference type="EMBL" id="MSFO01000001">
    <property type="protein sequence ID" value="PLB54763.1"/>
    <property type="molecule type" value="Genomic_DNA"/>
</dbReference>
<dbReference type="PANTHER" id="PTHR38797">
    <property type="entry name" value="NUCLEAR PORE COMPLEX PROTEIN NUP85-RELATED"/>
    <property type="match status" value="1"/>
</dbReference>
<dbReference type="PANTHER" id="PTHR38797:SF4">
    <property type="entry name" value="NUCLEAR PORE COMPLEX PROTEIN NUP85"/>
    <property type="match status" value="1"/>
</dbReference>